<protein>
    <submittedName>
        <fullName evidence="1">Uncharacterized protein</fullName>
    </submittedName>
</protein>
<evidence type="ECO:0000313" key="2">
    <source>
        <dbReference type="Proteomes" id="UP001420932"/>
    </source>
</evidence>
<name>A0AAP0ETH6_9MAGN</name>
<keyword evidence="2" id="KW-1185">Reference proteome</keyword>
<organism evidence="1 2">
    <name type="scientific">Stephania yunnanensis</name>
    <dbReference type="NCBI Taxonomy" id="152371"/>
    <lineage>
        <taxon>Eukaryota</taxon>
        <taxon>Viridiplantae</taxon>
        <taxon>Streptophyta</taxon>
        <taxon>Embryophyta</taxon>
        <taxon>Tracheophyta</taxon>
        <taxon>Spermatophyta</taxon>
        <taxon>Magnoliopsida</taxon>
        <taxon>Ranunculales</taxon>
        <taxon>Menispermaceae</taxon>
        <taxon>Menispermoideae</taxon>
        <taxon>Cissampelideae</taxon>
        <taxon>Stephania</taxon>
    </lineage>
</organism>
<gene>
    <name evidence="1" type="ORF">Syun_026184</name>
</gene>
<proteinExistence type="predicted"/>
<dbReference type="Proteomes" id="UP001420932">
    <property type="component" value="Unassembled WGS sequence"/>
</dbReference>
<dbReference type="EMBL" id="JBBNAF010000011">
    <property type="protein sequence ID" value="KAK9099139.1"/>
    <property type="molecule type" value="Genomic_DNA"/>
</dbReference>
<reference evidence="1 2" key="1">
    <citation type="submission" date="2024-01" db="EMBL/GenBank/DDBJ databases">
        <title>Genome assemblies of Stephania.</title>
        <authorList>
            <person name="Yang L."/>
        </authorList>
    </citation>
    <scope>NUCLEOTIDE SEQUENCE [LARGE SCALE GENOMIC DNA]</scope>
    <source>
        <strain evidence="1">YNDBR</strain>
        <tissue evidence="1">Leaf</tissue>
    </source>
</reference>
<evidence type="ECO:0000313" key="1">
    <source>
        <dbReference type="EMBL" id="KAK9099139.1"/>
    </source>
</evidence>
<comment type="caution">
    <text evidence="1">The sequence shown here is derived from an EMBL/GenBank/DDBJ whole genome shotgun (WGS) entry which is preliminary data.</text>
</comment>
<dbReference type="AlphaFoldDB" id="A0AAP0ETH6"/>
<sequence>MDITIKDGVLKGRKCANTEKLAPGEMSLARQISDGIEWDFSTGNVPAQVMGYDHQRETTSNKDSKIGVESSNLIKALGDYILRLHVEIGSVIDRASASECDETVDNAIKVRTTELGEDDEPIDSAIDRASASECNETVDEAMKVRTTELGEDDEPIDSAMTMTDEFKHVRVSVDDDDDRRVRARLRGGLRFSVWSCYWSLSLSLWSRRLSGLSVSSRVSVIADISRSLGLDSDPGNTHDQELFTFIEIIHLVTVLRKYLESLVYIFAKNLRLSSWRSSPLVYLI</sequence>
<accession>A0AAP0ETH6</accession>